<protein>
    <recommendedName>
        <fullName evidence="1">F-box domain-containing protein</fullName>
    </recommendedName>
</protein>
<organism evidence="2 3">
    <name type="scientific">Metarhizium brunneum</name>
    <dbReference type="NCBI Taxonomy" id="500148"/>
    <lineage>
        <taxon>Eukaryota</taxon>
        <taxon>Fungi</taxon>
        <taxon>Dikarya</taxon>
        <taxon>Ascomycota</taxon>
        <taxon>Pezizomycotina</taxon>
        <taxon>Sordariomycetes</taxon>
        <taxon>Hypocreomycetidae</taxon>
        <taxon>Hypocreales</taxon>
        <taxon>Clavicipitaceae</taxon>
        <taxon>Metarhizium</taxon>
    </lineage>
</organism>
<dbReference type="Proteomes" id="UP000510686">
    <property type="component" value="Chromosome 3"/>
</dbReference>
<evidence type="ECO:0000259" key="1">
    <source>
        <dbReference type="PROSITE" id="PS50181"/>
    </source>
</evidence>
<dbReference type="GeneID" id="26246194"/>
<dbReference type="InterPro" id="IPR001810">
    <property type="entry name" value="F-box_dom"/>
</dbReference>
<accession>A0A7D5UXQ1</accession>
<sequence length="192" mass="22101">MCSGSPERSCRTRFTQPPEVLSGTPVISCPLVRLPTEVLLRIFQEADPIDAVCLALASKRLVQVSAMLKIRVPSVAKHRYTLPSSCDEIYQLIRRFQPQVDRYKWAGGERKFGLCTDCLQYRLRASKHWKPLAGKYHRTRGVSAKGWAAAVERWRRDLRTQCPECYCKDHYAERPEREKHAMHLRSRSTVSG</sequence>
<dbReference type="RefSeq" id="XP_014540888.2">
    <property type="nucleotide sequence ID" value="XM_014685402.2"/>
</dbReference>
<evidence type="ECO:0000313" key="3">
    <source>
        <dbReference type="Proteomes" id="UP000510686"/>
    </source>
</evidence>
<dbReference type="KEGG" id="mbrn:26246194"/>
<dbReference type="SUPFAM" id="SSF81383">
    <property type="entry name" value="F-box domain"/>
    <property type="match status" value="1"/>
</dbReference>
<name>A0A7D5UXQ1_9HYPO</name>
<dbReference type="OrthoDB" id="4430588at2759"/>
<feature type="domain" description="F-box" evidence="1">
    <location>
        <begin position="28"/>
        <end position="64"/>
    </location>
</feature>
<dbReference type="EMBL" id="CP058934">
    <property type="protein sequence ID" value="QLI68939.1"/>
    <property type="molecule type" value="Genomic_DNA"/>
</dbReference>
<dbReference type="AlphaFoldDB" id="A0A7D5UXQ1"/>
<gene>
    <name evidence="2" type="ORF">G6M90_00g055190</name>
</gene>
<dbReference type="PROSITE" id="PS50181">
    <property type="entry name" value="FBOX"/>
    <property type="match status" value="1"/>
</dbReference>
<evidence type="ECO:0000313" key="2">
    <source>
        <dbReference type="EMBL" id="QLI68939.1"/>
    </source>
</evidence>
<dbReference type="Pfam" id="PF12937">
    <property type="entry name" value="F-box-like"/>
    <property type="match status" value="1"/>
</dbReference>
<dbReference type="InterPro" id="IPR036047">
    <property type="entry name" value="F-box-like_dom_sf"/>
</dbReference>
<reference evidence="2 3" key="1">
    <citation type="submission" date="2020-07" db="EMBL/GenBank/DDBJ databases">
        <title>Telomere length de novo assembly of all 7 chromosomes of the fungus, Metarhizium brunneum, using a novel assembly pipeline.</title>
        <authorList>
            <person name="Saud z."/>
            <person name="Kortsinoglou A."/>
            <person name="Kouvelis V.N."/>
            <person name="Butt T.M."/>
        </authorList>
    </citation>
    <scope>NUCLEOTIDE SEQUENCE [LARGE SCALE GENOMIC DNA]</scope>
    <source>
        <strain evidence="2 3">4556</strain>
    </source>
</reference>
<proteinExistence type="predicted"/>
<keyword evidence="3" id="KW-1185">Reference proteome</keyword>
<dbReference type="CDD" id="cd09917">
    <property type="entry name" value="F-box_SF"/>
    <property type="match status" value="1"/>
</dbReference>